<dbReference type="GeneID" id="98139689"/>
<sequence>MSARKASYSRAIALDAHQMEVDGDRKPSLSTPWGKEIEEEPRLNSGLDGSLRRIQSANWFTGTIRATIHGGCVSSNVATEFGGARQLHVIGFHGQDNISVCCRELPLLQEQRIYLRGPEEARGDPLFPKMTWLMFVFGCVLCSPVHSLRKTLLWQRVEHR</sequence>
<accession>A0ABR4LPE5</accession>
<evidence type="ECO:0000313" key="2">
    <source>
        <dbReference type="Proteomes" id="UP001610432"/>
    </source>
</evidence>
<organism evidence="1 2">
    <name type="scientific">Aspergillus lucknowensis</name>
    <dbReference type="NCBI Taxonomy" id="176173"/>
    <lineage>
        <taxon>Eukaryota</taxon>
        <taxon>Fungi</taxon>
        <taxon>Dikarya</taxon>
        <taxon>Ascomycota</taxon>
        <taxon>Pezizomycotina</taxon>
        <taxon>Eurotiomycetes</taxon>
        <taxon>Eurotiomycetidae</taxon>
        <taxon>Eurotiales</taxon>
        <taxon>Aspergillaceae</taxon>
        <taxon>Aspergillus</taxon>
        <taxon>Aspergillus subgen. Nidulantes</taxon>
    </lineage>
</organism>
<dbReference type="EMBL" id="JBFXLQ010000025">
    <property type="protein sequence ID" value="KAL2866404.1"/>
    <property type="molecule type" value="Genomic_DNA"/>
</dbReference>
<evidence type="ECO:0000313" key="1">
    <source>
        <dbReference type="EMBL" id="KAL2866404.1"/>
    </source>
</evidence>
<gene>
    <name evidence="1" type="ORF">BJX67DRAFT_138267</name>
</gene>
<dbReference type="RefSeq" id="XP_070885383.1">
    <property type="nucleotide sequence ID" value="XM_071024617.1"/>
</dbReference>
<comment type="caution">
    <text evidence="1">The sequence shown here is derived from an EMBL/GenBank/DDBJ whole genome shotgun (WGS) entry which is preliminary data.</text>
</comment>
<keyword evidence="2" id="KW-1185">Reference proteome</keyword>
<dbReference type="Proteomes" id="UP001610432">
    <property type="component" value="Unassembled WGS sequence"/>
</dbReference>
<protein>
    <submittedName>
        <fullName evidence="1">Uncharacterized protein</fullName>
    </submittedName>
</protein>
<proteinExistence type="predicted"/>
<reference evidence="1 2" key="1">
    <citation type="submission" date="2024-07" db="EMBL/GenBank/DDBJ databases">
        <title>Section-level genome sequencing and comparative genomics of Aspergillus sections Usti and Cavernicolus.</title>
        <authorList>
            <consortium name="Lawrence Berkeley National Laboratory"/>
            <person name="Nybo J.L."/>
            <person name="Vesth T.C."/>
            <person name="Theobald S."/>
            <person name="Frisvad J.C."/>
            <person name="Larsen T.O."/>
            <person name="Kjaerboelling I."/>
            <person name="Rothschild-Mancinelli K."/>
            <person name="Lyhne E.K."/>
            <person name="Kogle M.E."/>
            <person name="Barry K."/>
            <person name="Clum A."/>
            <person name="Na H."/>
            <person name="Ledsgaard L."/>
            <person name="Lin J."/>
            <person name="Lipzen A."/>
            <person name="Kuo A."/>
            <person name="Riley R."/>
            <person name="Mondo S."/>
            <person name="Labutti K."/>
            <person name="Haridas S."/>
            <person name="Pangalinan J."/>
            <person name="Salamov A.A."/>
            <person name="Simmons B.A."/>
            <person name="Magnuson J.K."/>
            <person name="Chen J."/>
            <person name="Drula E."/>
            <person name="Henrissat B."/>
            <person name="Wiebenga A."/>
            <person name="Lubbers R.J."/>
            <person name="Gomes A.C."/>
            <person name="Macurrencykelacurrency M.R."/>
            <person name="Stajich J."/>
            <person name="Grigoriev I.V."/>
            <person name="Mortensen U.H."/>
            <person name="De Vries R.P."/>
            <person name="Baker S.E."/>
            <person name="Andersen M.R."/>
        </authorList>
    </citation>
    <scope>NUCLEOTIDE SEQUENCE [LARGE SCALE GENOMIC DNA]</scope>
    <source>
        <strain evidence="1 2">CBS 449.75</strain>
    </source>
</reference>
<name>A0ABR4LPE5_9EURO</name>